<name>A0A382F937_9ZZZZ</name>
<dbReference type="GO" id="GO:0003676">
    <property type="term" value="F:nucleic acid binding"/>
    <property type="evidence" value="ECO:0007669"/>
    <property type="project" value="InterPro"/>
</dbReference>
<feature type="non-terminal residue" evidence="7">
    <location>
        <position position="1"/>
    </location>
</feature>
<dbReference type="InterPro" id="IPR012677">
    <property type="entry name" value="Nucleotide-bd_a/b_plait_sf"/>
</dbReference>
<dbReference type="Pfam" id="PF00270">
    <property type="entry name" value="DEAD"/>
    <property type="match status" value="1"/>
</dbReference>
<sequence>LKAIASLGFEKTTPIQESTISILMNSNKDMIATAETGTGKTAAFGLPMLHLTDIGDLTTQSLVLCPTRELCIQIALDLTNYAKNMDGINILSVYGGSSIENQIKALRKGVHIVIGTPGRTKDLIKRKKLKIHSVARVVLDEADEMLTMGFKEDLEAILGETPKQKQTLLFSATMSPKVISITKKYMHNPLEISVAPMNLGAKNVQHIYYMVHIKDRYEAIKRVADSNPNIYGIVFCRTRRETKEVANKLMHDNYNADTLHGELTQTQRDEVMNRFRKRTIQLLVATDVAARGLDVTDLTHIINYNLPDEPEVYIHRSGRTGRAGKTGISIAIIHTREMGRIKEIERKGGISFKCESIPKGIDICQKRLYSLIDKIENIEVDEKQIGPFLPAIYEKLEYLDRENLIKHFVSAEFNRYLSYYKNSRDINVSNRNDKKNHEKKRKDISQKRQESSFCGYLINIGFKDQVNPSRLIGLINECIGSKKAIIGNIDIMKTQSIIEVDDKWSSKLQKGIKGKSFEGKKLTIEVLDKKNTPSS</sequence>
<dbReference type="InterPro" id="IPR044742">
    <property type="entry name" value="DEAD/DEAH_RhlB"/>
</dbReference>
<feature type="non-terminal residue" evidence="7">
    <location>
        <position position="535"/>
    </location>
</feature>
<dbReference type="PROSITE" id="PS00039">
    <property type="entry name" value="DEAD_ATP_HELICASE"/>
    <property type="match status" value="1"/>
</dbReference>
<dbReference type="Pfam" id="PF03880">
    <property type="entry name" value="DbpA"/>
    <property type="match status" value="1"/>
</dbReference>
<evidence type="ECO:0000313" key="7">
    <source>
        <dbReference type="EMBL" id="SVB58587.1"/>
    </source>
</evidence>
<keyword evidence="1" id="KW-0547">Nucleotide-binding</keyword>
<dbReference type="InterPro" id="IPR027417">
    <property type="entry name" value="P-loop_NTPase"/>
</dbReference>
<dbReference type="InterPro" id="IPR005580">
    <property type="entry name" value="DbpA/CsdA_RNA-bd_dom"/>
</dbReference>
<gene>
    <name evidence="7" type="ORF">METZ01_LOCUS211441</name>
</gene>
<accession>A0A382F937</accession>
<dbReference type="InterPro" id="IPR001650">
    <property type="entry name" value="Helicase_C-like"/>
</dbReference>
<dbReference type="CDD" id="cd00268">
    <property type="entry name" value="DEADc"/>
    <property type="match status" value="1"/>
</dbReference>
<dbReference type="InterPro" id="IPR000629">
    <property type="entry name" value="RNA-helicase_DEAD-box_CS"/>
</dbReference>
<feature type="domain" description="Helicase C-terminal" evidence="6">
    <location>
        <begin position="212"/>
        <end position="372"/>
    </location>
</feature>
<evidence type="ECO:0000259" key="6">
    <source>
        <dbReference type="PROSITE" id="PS51194"/>
    </source>
</evidence>
<feature type="domain" description="Helicase ATP-binding" evidence="5">
    <location>
        <begin position="21"/>
        <end position="192"/>
    </location>
</feature>
<evidence type="ECO:0000256" key="4">
    <source>
        <dbReference type="ARBA" id="ARBA00022840"/>
    </source>
</evidence>
<dbReference type="AlphaFoldDB" id="A0A382F937"/>
<keyword evidence="3" id="KW-0347">Helicase</keyword>
<evidence type="ECO:0000259" key="5">
    <source>
        <dbReference type="PROSITE" id="PS51192"/>
    </source>
</evidence>
<evidence type="ECO:0000256" key="2">
    <source>
        <dbReference type="ARBA" id="ARBA00022801"/>
    </source>
</evidence>
<dbReference type="SMART" id="SM00487">
    <property type="entry name" value="DEXDc"/>
    <property type="match status" value="1"/>
</dbReference>
<dbReference type="PROSITE" id="PS51194">
    <property type="entry name" value="HELICASE_CTER"/>
    <property type="match status" value="1"/>
</dbReference>
<dbReference type="InterPro" id="IPR011545">
    <property type="entry name" value="DEAD/DEAH_box_helicase_dom"/>
</dbReference>
<dbReference type="InterPro" id="IPR050079">
    <property type="entry name" value="DEAD_box_RNA_helicase"/>
</dbReference>
<proteinExistence type="predicted"/>
<dbReference type="EMBL" id="UINC01048263">
    <property type="protein sequence ID" value="SVB58587.1"/>
    <property type="molecule type" value="Genomic_DNA"/>
</dbReference>
<dbReference type="GO" id="GO:0003724">
    <property type="term" value="F:RNA helicase activity"/>
    <property type="evidence" value="ECO:0007669"/>
    <property type="project" value="TreeGrafter"/>
</dbReference>
<dbReference type="GO" id="GO:0005524">
    <property type="term" value="F:ATP binding"/>
    <property type="evidence" value="ECO:0007669"/>
    <property type="project" value="UniProtKB-KW"/>
</dbReference>
<dbReference type="Gene3D" id="3.40.50.300">
    <property type="entry name" value="P-loop containing nucleotide triphosphate hydrolases"/>
    <property type="match status" value="2"/>
</dbReference>
<protein>
    <recommendedName>
        <fullName evidence="8">DEAD/DEAH box helicase</fullName>
    </recommendedName>
</protein>
<evidence type="ECO:0008006" key="8">
    <source>
        <dbReference type="Google" id="ProtNLM"/>
    </source>
</evidence>
<organism evidence="7">
    <name type="scientific">marine metagenome</name>
    <dbReference type="NCBI Taxonomy" id="408172"/>
    <lineage>
        <taxon>unclassified sequences</taxon>
        <taxon>metagenomes</taxon>
        <taxon>ecological metagenomes</taxon>
    </lineage>
</organism>
<reference evidence="7" key="1">
    <citation type="submission" date="2018-05" db="EMBL/GenBank/DDBJ databases">
        <authorList>
            <person name="Lanie J.A."/>
            <person name="Ng W.-L."/>
            <person name="Kazmierczak K.M."/>
            <person name="Andrzejewski T.M."/>
            <person name="Davidsen T.M."/>
            <person name="Wayne K.J."/>
            <person name="Tettelin H."/>
            <person name="Glass J.I."/>
            <person name="Rusch D."/>
            <person name="Podicherti R."/>
            <person name="Tsui H.-C.T."/>
            <person name="Winkler M.E."/>
        </authorList>
    </citation>
    <scope>NUCLEOTIDE SEQUENCE</scope>
</reference>
<dbReference type="GO" id="GO:0016787">
    <property type="term" value="F:hydrolase activity"/>
    <property type="evidence" value="ECO:0007669"/>
    <property type="project" value="UniProtKB-KW"/>
</dbReference>
<keyword evidence="4" id="KW-0067">ATP-binding</keyword>
<dbReference type="SUPFAM" id="SSF52540">
    <property type="entry name" value="P-loop containing nucleoside triphosphate hydrolases"/>
    <property type="match status" value="1"/>
</dbReference>
<dbReference type="Gene3D" id="3.30.70.330">
    <property type="match status" value="1"/>
</dbReference>
<evidence type="ECO:0000256" key="1">
    <source>
        <dbReference type="ARBA" id="ARBA00022741"/>
    </source>
</evidence>
<dbReference type="SMART" id="SM00490">
    <property type="entry name" value="HELICc"/>
    <property type="match status" value="1"/>
</dbReference>
<dbReference type="PANTHER" id="PTHR47959">
    <property type="entry name" value="ATP-DEPENDENT RNA HELICASE RHLE-RELATED"/>
    <property type="match status" value="1"/>
</dbReference>
<evidence type="ECO:0000256" key="3">
    <source>
        <dbReference type="ARBA" id="ARBA00022806"/>
    </source>
</evidence>
<dbReference type="GO" id="GO:0005829">
    <property type="term" value="C:cytosol"/>
    <property type="evidence" value="ECO:0007669"/>
    <property type="project" value="TreeGrafter"/>
</dbReference>
<dbReference type="Pfam" id="PF00271">
    <property type="entry name" value="Helicase_C"/>
    <property type="match status" value="1"/>
</dbReference>
<dbReference type="PANTHER" id="PTHR47959:SF13">
    <property type="entry name" value="ATP-DEPENDENT RNA HELICASE RHLE"/>
    <property type="match status" value="1"/>
</dbReference>
<keyword evidence="2" id="KW-0378">Hydrolase</keyword>
<dbReference type="CDD" id="cd18787">
    <property type="entry name" value="SF2_C_DEAD"/>
    <property type="match status" value="1"/>
</dbReference>
<dbReference type="CDD" id="cd12252">
    <property type="entry name" value="RRM_DbpA"/>
    <property type="match status" value="1"/>
</dbReference>
<dbReference type="PROSITE" id="PS51192">
    <property type="entry name" value="HELICASE_ATP_BIND_1"/>
    <property type="match status" value="1"/>
</dbReference>
<dbReference type="InterPro" id="IPR014001">
    <property type="entry name" value="Helicase_ATP-bd"/>
</dbReference>